<feature type="compositionally biased region" description="Basic and acidic residues" evidence="1">
    <location>
        <begin position="74"/>
        <end position="152"/>
    </location>
</feature>
<keyword evidence="3" id="KW-1185">Reference proteome</keyword>
<evidence type="ECO:0000313" key="3">
    <source>
        <dbReference type="Proteomes" id="UP000269721"/>
    </source>
</evidence>
<accession>A0A4P9WBU8</accession>
<feature type="compositionally biased region" description="Acidic residues" evidence="1">
    <location>
        <begin position="44"/>
        <end position="54"/>
    </location>
</feature>
<dbReference type="AlphaFoldDB" id="A0A4P9WBU8"/>
<feature type="region of interest" description="Disordered" evidence="1">
    <location>
        <begin position="40"/>
        <end position="183"/>
    </location>
</feature>
<evidence type="ECO:0000256" key="1">
    <source>
        <dbReference type="SAM" id="MobiDB-lite"/>
    </source>
</evidence>
<feature type="region of interest" description="Disordered" evidence="1">
    <location>
        <begin position="311"/>
        <end position="339"/>
    </location>
</feature>
<dbReference type="Proteomes" id="UP000269721">
    <property type="component" value="Unassembled WGS sequence"/>
</dbReference>
<sequence length="466" mass="51509">MGLTIALRMGERWLDMFPASPKEPRCGSCWEMGLEVAVRRGGGADDDDSDSSEGEVDRDGADDSTSGGEAPETVPDREGGKSLWEKDMATAPIERDEARLREADDARERMERAEEARRAEEERVEAEQARERAEQRRRAREDREARAQERALRAGPATRRSARAPQPNPLPPGEDDRDDGILNLGTDAAAPAMLSSPVWTLPPPHLCNKLRSPPKVAADNGEIYKGFADRMEWCELPGMMCDVWKSTGIFLEEEYVAIAWKDGEPDSNDMQSPRVSLQSTGWGLALQSVQVLKDLSIKMVRVLSERDSVTSTHRFQQMHPPLASYSSPNSHAVTEPSKGELPLGSDAVCRFDRACHPEGAVTTRADPIPMACFRCRPRVLPFGGGVMLEHVYSHRSGVHNRIPGFVPSPRSHAGRIAQKQNKEDDVDVGSGRRPPTSKATKNDVAGYGRVLYAITTTQKPKIAYKY</sequence>
<name>A0A4P9WBU8_9FUNG</name>
<protein>
    <submittedName>
        <fullName evidence="2">Uncharacterized protein</fullName>
    </submittedName>
</protein>
<proteinExistence type="predicted"/>
<evidence type="ECO:0000313" key="2">
    <source>
        <dbReference type="EMBL" id="RKO90101.1"/>
    </source>
</evidence>
<reference evidence="3" key="1">
    <citation type="journal article" date="2018" name="Nat. Microbiol.">
        <title>Leveraging single-cell genomics to expand the fungal tree of life.</title>
        <authorList>
            <person name="Ahrendt S.R."/>
            <person name="Quandt C.A."/>
            <person name="Ciobanu D."/>
            <person name="Clum A."/>
            <person name="Salamov A."/>
            <person name="Andreopoulos B."/>
            <person name="Cheng J.F."/>
            <person name="Woyke T."/>
            <person name="Pelin A."/>
            <person name="Henrissat B."/>
            <person name="Reynolds N.K."/>
            <person name="Benny G.L."/>
            <person name="Smith M.E."/>
            <person name="James T.Y."/>
            <person name="Grigoriev I.V."/>
        </authorList>
    </citation>
    <scope>NUCLEOTIDE SEQUENCE [LARGE SCALE GENOMIC DNA]</scope>
</reference>
<feature type="region of interest" description="Disordered" evidence="1">
    <location>
        <begin position="404"/>
        <end position="442"/>
    </location>
</feature>
<gene>
    <name evidence="2" type="ORF">BDK51DRAFT_51021</name>
</gene>
<organism evidence="2 3">
    <name type="scientific">Blyttiomyces helicus</name>
    <dbReference type="NCBI Taxonomy" id="388810"/>
    <lineage>
        <taxon>Eukaryota</taxon>
        <taxon>Fungi</taxon>
        <taxon>Fungi incertae sedis</taxon>
        <taxon>Chytridiomycota</taxon>
        <taxon>Chytridiomycota incertae sedis</taxon>
        <taxon>Chytridiomycetes</taxon>
        <taxon>Chytridiomycetes incertae sedis</taxon>
        <taxon>Blyttiomyces</taxon>
    </lineage>
</organism>
<dbReference type="EMBL" id="KZ995724">
    <property type="protein sequence ID" value="RKO90101.1"/>
    <property type="molecule type" value="Genomic_DNA"/>
</dbReference>